<organism evidence="2 3">
    <name type="scientific">Pterulicium gracile</name>
    <dbReference type="NCBI Taxonomy" id="1884261"/>
    <lineage>
        <taxon>Eukaryota</taxon>
        <taxon>Fungi</taxon>
        <taxon>Dikarya</taxon>
        <taxon>Basidiomycota</taxon>
        <taxon>Agaricomycotina</taxon>
        <taxon>Agaricomycetes</taxon>
        <taxon>Agaricomycetidae</taxon>
        <taxon>Agaricales</taxon>
        <taxon>Pleurotineae</taxon>
        <taxon>Pterulaceae</taxon>
        <taxon>Pterulicium</taxon>
    </lineage>
</organism>
<reference evidence="2 3" key="1">
    <citation type="journal article" date="2019" name="Nat. Ecol. Evol.">
        <title>Megaphylogeny resolves global patterns of mushroom evolution.</title>
        <authorList>
            <person name="Varga T."/>
            <person name="Krizsan K."/>
            <person name="Foldi C."/>
            <person name="Dima B."/>
            <person name="Sanchez-Garcia M."/>
            <person name="Sanchez-Ramirez S."/>
            <person name="Szollosi G.J."/>
            <person name="Szarkandi J.G."/>
            <person name="Papp V."/>
            <person name="Albert L."/>
            <person name="Andreopoulos W."/>
            <person name="Angelini C."/>
            <person name="Antonin V."/>
            <person name="Barry K.W."/>
            <person name="Bougher N.L."/>
            <person name="Buchanan P."/>
            <person name="Buyck B."/>
            <person name="Bense V."/>
            <person name="Catcheside P."/>
            <person name="Chovatia M."/>
            <person name="Cooper J."/>
            <person name="Damon W."/>
            <person name="Desjardin D."/>
            <person name="Finy P."/>
            <person name="Geml J."/>
            <person name="Haridas S."/>
            <person name="Hughes K."/>
            <person name="Justo A."/>
            <person name="Karasinski D."/>
            <person name="Kautmanova I."/>
            <person name="Kiss B."/>
            <person name="Kocsube S."/>
            <person name="Kotiranta H."/>
            <person name="LaButti K.M."/>
            <person name="Lechner B.E."/>
            <person name="Liimatainen K."/>
            <person name="Lipzen A."/>
            <person name="Lukacs Z."/>
            <person name="Mihaltcheva S."/>
            <person name="Morgado L.N."/>
            <person name="Niskanen T."/>
            <person name="Noordeloos M.E."/>
            <person name="Ohm R.A."/>
            <person name="Ortiz-Santana B."/>
            <person name="Ovrebo C."/>
            <person name="Racz N."/>
            <person name="Riley R."/>
            <person name="Savchenko A."/>
            <person name="Shiryaev A."/>
            <person name="Soop K."/>
            <person name="Spirin V."/>
            <person name="Szebenyi C."/>
            <person name="Tomsovsky M."/>
            <person name="Tulloss R.E."/>
            <person name="Uehling J."/>
            <person name="Grigoriev I.V."/>
            <person name="Vagvolgyi C."/>
            <person name="Papp T."/>
            <person name="Martin F.M."/>
            <person name="Miettinen O."/>
            <person name="Hibbett D.S."/>
            <person name="Nagy L.G."/>
        </authorList>
    </citation>
    <scope>NUCLEOTIDE SEQUENCE [LARGE SCALE GENOMIC DNA]</scope>
    <source>
        <strain evidence="2 3">CBS 309.79</strain>
    </source>
</reference>
<sequence>MAQMIITPRSLIFLALFVFEGNRECAACSPLLSRRSNSIYFQYTLSRCSPHATQNARNMFRQQLQQGQVNYNGPGPERGDIAEMLFSRRK</sequence>
<dbReference type="Proteomes" id="UP000305067">
    <property type="component" value="Unassembled WGS sequence"/>
</dbReference>
<proteinExistence type="predicted"/>
<dbReference type="EMBL" id="ML178833">
    <property type="protein sequence ID" value="TFK99608.1"/>
    <property type="molecule type" value="Genomic_DNA"/>
</dbReference>
<evidence type="ECO:0000313" key="2">
    <source>
        <dbReference type="EMBL" id="TFK99608.1"/>
    </source>
</evidence>
<feature type="signal peptide" evidence="1">
    <location>
        <begin position="1"/>
        <end position="27"/>
    </location>
</feature>
<name>A0A5C3QHF9_9AGAR</name>
<feature type="chain" id="PRO_5022994754" description="Secreted protein" evidence="1">
    <location>
        <begin position="28"/>
        <end position="90"/>
    </location>
</feature>
<keyword evidence="3" id="KW-1185">Reference proteome</keyword>
<accession>A0A5C3QHF9</accession>
<keyword evidence="1" id="KW-0732">Signal</keyword>
<protein>
    <recommendedName>
        <fullName evidence="4">Secreted protein</fullName>
    </recommendedName>
</protein>
<evidence type="ECO:0000256" key="1">
    <source>
        <dbReference type="SAM" id="SignalP"/>
    </source>
</evidence>
<evidence type="ECO:0000313" key="3">
    <source>
        <dbReference type="Proteomes" id="UP000305067"/>
    </source>
</evidence>
<dbReference type="AlphaFoldDB" id="A0A5C3QHF9"/>
<gene>
    <name evidence="2" type="ORF">BDV98DRAFT_173832</name>
</gene>
<evidence type="ECO:0008006" key="4">
    <source>
        <dbReference type="Google" id="ProtNLM"/>
    </source>
</evidence>